<proteinExistence type="predicted"/>
<evidence type="ECO:0000313" key="2">
    <source>
        <dbReference type="Proteomes" id="UP000095229"/>
    </source>
</evidence>
<name>A0A1E5JUA0_9GAMM</name>
<evidence type="ECO:0000313" key="1">
    <source>
        <dbReference type="EMBL" id="OEH48075.1"/>
    </source>
</evidence>
<protein>
    <submittedName>
        <fullName evidence="1">Uncharacterized protein</fullName>
    </submittedName>
</protein>
<comment type="caution">
    <text evidence="1">The sequence shown here is derived from an EMBL/GenBank/DDBJ whole genome shotgun (WGS) entry which is preliminary data.</text>
</comment>
<organism evidence="1 2">
    <name type="scientific">Legionella parisiensis</name>
    <dbReference type="NCBI Taxonomy" id="45071"/>
    <lineage>
        <taxon>Bacteria</taxon>
        <taxon>Pseudomonadati</taxon>
        <taxon>Pseudomonadota</taxon>
        <taxon>Gammaproteobacteria</taxon>
        <taxon>Legionellales</taxon>
        <taxon>Legionellaceae</taxon>
        <taxon>Legionella</taxon>
    </lineage>
</organism>
<dbReference type="Proteomes" id="UP000095229">
    <property type="component" value="Unassembled WGS sequence"/>
</dbReference>
<gene>
    <name evidence="1" type="ORF">lpari_00911</name>
</gene>
<reference evidence="1 2" key="1">
    <citation type="submission" date="2016-02" db="EMBL/GenBank/DDBJ databases">
        <title>Secondary metabolites in Legionella.</title>
        <authorList>
            <person name="Tobias N.J."/>
            <person name="Bode H.B."/>
        </authorList>
    </citation>
    <scope>NUCLEOTIDE SEQUENCE [LARGE SCALE GENOMIC DNA]</scope>
    <source>
        <strain evidence="1 2">DSM 19216</strain>
    </source>
</reference>
<keyword evidence="2" id="KW-1185">Reference proteome</keyword>
<dbReference type="AlphaFoldDB" id="A0A1E5JUA0"/>
<accession>A0A1E5JUA0</accession>
<dbReference type="EMBL" id="LSOG01000030">
    <property type="protein sequence ID" value="OEH48075.1"/>
    <property type="molecule type" value="Genomic_DNA"/>
</dbReference>
<sequence>MFLKTIILRNLVQVIGKYCCGDFASLSKTQLYTVRHLQWIPKIKILIKSIIYF</sequence>